<dbReference type="Pfam" id="PF02931">
    <property type="entry name" value="Neur_chan_LBD"/>
    <property type="match status" value="1"/>
</dbReference>
<keyword evidence="2 5" id="KW-0812">Transmembrane</keyword>
<dbReference type="SUPFAM" id="SSF90112">
    <property type="entry name" value="Neurotransmitter-gated ion-channel transmembrane pore"/>
    <property type="match status" value="1"/>
</dbReference>
<protein>
    <submittedName>
        <fullName evidence="8">Uncharacterized protein</fullName>
    </submittedName>
</protein>
<dbReference type="PANTHER" id="PTHR18945">
    <property type="entry name" value="NEUROTRANSMITTER GATED ION CHANNEL"/>
    <property type="match status" value="1"/>
</dbReference>
<dbReference type="InterPro" id="IPR006201">
    <property type="entry name" value="Neur_channel"/>
</dbReference>
<comment type="subcellular location">
    <subcellularLocation>
        <location evidence="1">Membrane</location>
        <topology evidence="1">Multi-pass membrane protein</topology>
    </subcellularLocation>
</comment>
<keyword evidence="4 5" id="KW-0472">Membrane</keyword>
<dbReference type="GO" id="GO:0005230">
    <property type="term" value="F:extracellular ligand-gated monoatomic ion channel activity"/>
    <property type="evidence" value="ECO:0007669"/>
    <property type="project" value="InterPro"/>
</dbReference>
<evidence type="ECO:0000256" key="2">
    <source>
        <dbReference type="ARBA" id="ARBA00022692"/>
    </source>
</evidence>
<keyword evidence="3 5" id="KW-1133">Transmembrane helix</keyword>
<accession>A0AAE1ACV8</accession>
<dbReference type="InterPro" id="IPR018000">
    <property type="entry name" value="Neurotransmitter_ion_chnl_CS"/>
</dbReference>
<comment type="caution">
    <text evidence="8">The sequence shown here is derived from an EMBL/GenBank/DDBJ whole genome shotgun (WGS) entry which is preliminary data.</text>
</comment>
<dbReference type="InterPro" id="IPR038050">
    <property type="entry name" value="Neuro_actylchol_rec"/>
</dbReference>
<sequence length="438" mass="50302">MEASKKPMSRILLYLMCMALTDVFPPALADFNQTSELYRNLFTGIDTRVHPSVNTSVPKQVHISLNLLSLREIVQTEQYFVMNAWLHVRWQDEIRSWDPDQHGGVRFVYPGMTGMWRPRVIVTNSIVERDIFKDDPSTLSLAWDGTARWYPGAVFYLSCPMDMTYFPFDRQRCMARFLAQEYGSDVNLIPSRNTVNVNNYGGHGEWELESTSVQSEVIKFAGVTFSRVTYYFNFRRQSEFYVLNVLVPVILMSLLSPLVFVLPEESGERISFSVTLLLSLVVFMSIVAGHLPQTSQPLPINFVYLFVLLIHCGLCVVCSVLQLKWEQYKAKQRENESIQAHQQQKFGGQDHGKQNGHVSSEEVAIVTESKDKTCSRNQLLENDSSSPKTFCNFCRNFCSANSFFIILFYVSWFGISGFVLFFVLWLLFICLLILVAFL</sequence>
<feature type="transmembrane region" description="Helical" evidence="5">
    <location>
        <begin position="418"/>
        <end position="437"/>
    </location>
</feature>
<dbReference type="PROSITE" id="PS00236">
    <property type="entry name" value="NEUROTR_ION_CHANNEL"/>
    <property type="match status" value="1"/>
</dbReference>
<dbReference type="InterPro" id="IPR036734">
    <property type="entry name" value="Neur_chan_lig-bd_sf"/>
</dbReference>
<dbReference type="Proteomes" id="UP001283361">
    <property type="component" value="Unassembled WGS sequence"/>
</dbReference>
<dbReference type="EMBL" id="JAWDGP010002127">
    <property type="protein sequence ID" value="KAK3785539.1"/>
    <property type="molecule type" value="Genomic_DNA"/>
</dbReference>
<feature type="transmembrane region" description="Helical" evidence="5">
    <location>
        <begin position="303"/>
        <end position="323"/>
    </location>
</feature>
<organism evidence="8 9">
    <name type="scientific">Elysia crispata</name>
    <name type="common">lettuce slug</name>
    <dbReference type="NCBI Taxonomy" id="231223"/>
    <lineage>
        <taxon>Eukaryota</taxon>
        <taxon>Metazoa</taxon>
        <taxon>Spiralia</taxon>
        <taxon>Lophotrochozoa</taxon>
        <taxon>Mollusca</taxon>
        <taxon>Gastropoda</taxon>
        <taxon>Heterobranchia</taxon>
        <taxon>Euthyneura</taxon>
        <taxon>Panpulmonata</taxon>
        <taxon>Sacoglossa</taxon>
        <taxon>Placobranchoidea</taxon>
        <taxon>Plakobranchidae</taxon>
        <taxon>Elysia</taxon>
    </lineage>
</organism>
<keyword evidence="5" id="KW-0732">Signal</keyword>
<dbReference type="CDD" id="cd19051">
    <property type="entry name" value="LGIC_TM_cation"/>
    <property type="match status" value="1"/>
</dbReference>
<reference evidence="8" key="1">
    <citation type="journal article" date="2023" name="G3 (Bethesda)">
        <title>A reference genome for the long-term kleptoplast-retaining sea slug Elysia crispata morphotype clarki.</title>
        <authorList>
            <person name="Eastman K.E."/>
            <person name="Pendleton A.L."/>
            <person name="Shaikh M.A."/>
            <person name="Suttiyut T."/>
            <person name="Ogas R."/>
            <person name="Tomko P."/>
            <person name="Gavelis G."/>
            <person name="Widhalm J.R."/>
            <person name="Wisecaver J.H."/>
        </authorList>
    </citation>
    <scope>NUCLEOTIDE SEQUENCE</scope>
    <source>
        <strain evidence="8">ECLA1</strain>
    </source>
</reference>
<evidence type="ECO:0000256" key="1">
    <source>
        <dbReference type="ARBA" id="ARBA00004141"/>
    </source>
</evidence>
<dbReference type="AlphaFoldDB" id="A0AAE1ACV8"/>
<evidence type="ECO:0000256" key="5">
    <source>
        <dbReference type="RuleBase" id="RU000687"/>
    </source>
</evidence>
<gene>
    <name evidence="8" type="ORF">RRG08_048673</name>
</gene>
<dbReference type="CDD" id="cd18989">
    <property type="entry name" value="LGIC_ECD_cation"/>
    <property type="match status" value="1"/>
</dbReference>
<comment type="similarity">
    <text evidence="5">Belongs to the ligand-gated ion channel (TC 1.A.9) family.</text>
</comment>
<feature type="domain" description="Neurotransmitter-gated ion-channel ligand-binding" evidence="6">
    <location>
        <begin position="35"/>
        <end position="237"/>
    </location>
</feature>
<feature type="chain" id="PRO_5041778230" evidence="5">
    <location>
        <begin position="30"/>
        <end position="438"/>
    </location>
</feature>
<feature type="signal peptide" evidence="5">
    <location>
        <begin position="1"/>
        <end position="29"/>
    </location>
</feature>
<dbReference type="Pfam" id="PF02932">
    <property type="entry name" value="Neur_chan_memb"/>
    <property type="match status" value="1"/>
</dbReference>
<dbReference type="InterPro" id="IPR036719">
    <property type="entry name" value="Neuro-gated_channel_TM_sf"/>
</dbReference>
<dbReference type="GO" id="GO:0004888">
    <property type="term" value="F:transmembrane signaling receptor activity"/>
    <property type="evidence" value="ECO:0007669"/>
    <property type="project" value="InterPro"/>
</dbReference>
<keyword evidence="5" id="KW-0407">Ion channel</keyword>
<feature type="transmembrane region" description="Helical" evidence="5">
    <location>
        <begin position="240"/>
        <end position="262"/>
    </location>
</feature>
<evidence type="ECO:0000259" key="7">
    <source>
        <dbReference type="Pfam" id="PF02932"/>
    </source>
</evidence>
<evidence type="ECO:0000259" key="6">
    <source>
        <dbReference type="Pfam" id="PF02931"/>
    </source>
</evidence>
<proteinExistence type="inferred from homology"/>
<keyword evidence="9" id="KW-1185">Reference proteome</keyword>
<name>A0AAE1ACV8_9GAST</name>
<feature type="domain" description="Neurotransmitter-gated ion-channel transmembrane" evidence="7">
    <location>
        <begin position="246"/>
        <end position="368"/>
    </location>
</feature>
<dbReference type="FunFam" id="2.70.170.10:FF:000028">
    <property type="entry name" value="AcetylCholine Receptor"/>
    <property type="match status" value="1"/>
</dbReference>
<dbReference type="SUPFAM" id="SSF63712">
    <property type="entry name" value="Nicotinic receptor ligand binding domain-like"/>
    <property type="match status" value="1"/>
</dbReference>
<keyword evidence="5" id="KW-0813">Transport</keyword>
<dbReference type="InterPro" id="IPR006202">
    <property type="entry name" value="Neur_chan_lig-bd"/>
</dbReference>
<evidence type="ECO:0000256" key="3">
    <source>
        <dbReference type="ARBA" id="ARBA00022989"/>
    </source>
</evidence>
<evidence type="ECO:0000313" key="9">
    <source>
        <dbReference type="Proteomes" id="UP001283361"/>
    </source>
</evidence>
<evidence type="ECO:0000256" key="4">
    <source>
        <dbReference type="ARBA" id="ARBA00023136"/>
    </source>
</evidence>
<dbReference type="Gene3D" id="2.70.170.10">
    <property type="entry name" value="Neurotransmitter-gated ion-channel ligand-binding domain"/>
    <property type="match status" value="1"/>
</dbReference>
<feature type="transmembrane region" description="Helical" evidence="5">
    <location>
        <begin position="274"/>
        <end position="291"/>
    </location>
</feature>
<dbReference type="GO" id="GO:0016020">
    <property type="term" value="C:membrane"/>
    <property type="evidence" value="ECO:0007669"/>
    <property type="project" value="UniProtKB-SubCell"/>
</dbReference>
<evidence type="ECO:0000313" key="8">
    <source>
        <dbReference type="EMBL" id="KAK3785539.1"/>
    </source>
</evidence>
<dbReference type="InterPro" id="IPR006029">
    <property type="entry name" value="Neurotrans-gated_channel_TM"/>
</dbReference>
<dbReference type="Gene3D" id="1.20.58.390">
    <property type="entry name" value="Neurotransmitter-gated ion-channel transmembrane domain"/>
    <property type="match status" value="1"/>
</dbReference>
<keyword evidence="5" id="KW-0406">Ion transport</keyword>
<dbReference type="PRINTS" id="PR00252">
    <property type="entry name" value="NRIONCHANNEL"/>
</dbReference>